<dbReference type="AlphaFoldDB" id="U9TGY3"/>
<reference evidence="2" key="1">
    <citation type="submission" date="2013-07" db="EMBL/GenBank/DDBJ databases">
        <title>The genome of an arbuscular mycorrhizal fungus provides insights into the evolution of the oldest plant symbiosis.</title>
        <authorList>
            <consortium name="DOE Joint Genome Institute"/>
            <person name="Tisserant E."/>
            <person name="Malbreil M."/>
            <person name="Kuo A."/>
            <person name="Kohler A."/>
            <person name="Symeonidi A."/>
            <person name="Balestrini R."/>
            <person name="Charron P."/>
            <person name="Duensing N."/>
            <person name="Frei-dit-Frey N."/>
            <person name="Gianinazzi-Pearson V."/>
            <person name="Gilbert B."/>
            <person name="Handa Y."/>
            <person name="Hijri M."/>
            <person name="Kaul R."/>
            <person name="Kawaguchi M."/>
            <person name="Krajinski F."/>
            <person name="Lammers P."/>
            <person name="Lapierre D."/>
            <person name="Masclaux F.G."/>
            <person name="Murat C."/>
            <person name="Morin E."/>
            <person name="Ndikumana S."/>
            <person name="Pagni M."/>
            <person name="Petitpierre D."/>
            <person name="Requena N."/>
            <person name="Rosikiewicz P."/>
            <person name="Riley R."/>
            <person name="Saito K."/>
            <person name="San Clemente H."/>
            <person name="Shapiro H."/>
            <person name="van Tuinen D."/>
            <person name="Becard G."/>
            <person name="Bonfante P."/>
            <person name="Paszkowski U."/>
            <person name="Shachar-Hill Y."/>
            <person name="Young J.P."/>
            <person name="Sanders I.R."/>
            <person name="Henrissat B."/>
            <person name="Rensing S.A."/>
            <person name="Grigoriev I.V."/>
            <person name="Corradi N."/>
            <person name="Roux C."/>
            <person name="Martin F."/>
        </authorList>
    </citation>
    <scope>NUCLEOTIDE SEQUENCE</scope>
    <source>
        <strain evidence="2">DAOM 197198</strain>
    </source>
</reference>
<accession>U9TGY3</accession>
<dbReference type="VEuPathDB" id="FungiDB:RhiirFUN_001769"/>
<dbReference type="HOGENOM" id="CLU_1185567_0_0_1"/>
<feature type="region of interest" description="Disordered" evidence="1">
    <location>
        <begin position="152"/>
        <end position="176"/>
    </location>
</feature>
<evidence type="ECO:0000313" key="2">
    <source>
        <dbReference type="EMBL" id="ESA05548.1"/>
    </source>
</evidence>
<sequence>MEASTVTPVYINLPNSGKIIIEEAKEEANGQDVDVIEIALPPINSKHYLRILELDGGKKVDVHEELKNDLKDQLPDNWWIVYNRQKDREHAMSNIQLAKERASETAEGDEKYKQVTLVEIYEYNTVNASCSTRLSPNPFAIEESDEECIKEGKKRTIGKQGDRSKVEDEESDEGEWTTCNRRGKGKAGCVRGRGTRGRGRKKCSCVDQAVGRRTLGRYGEIGWYLVSPFLLFNM</sequence>
<gene>
    <name evidence="2" type="ORF">GLOINDRAFT_35398</name>
</gene>
<evidence type="ECO:0000256" key="1">
    <source>
        <dbReference type="SAM" id="MobiDB-lite"/>
    </source>
</evidence>
<proteinExistence type="predicted"/>
<protein>
    <submittedName>
        <fullName evidence="2">Uncharacterized protein</fullName>
    </submittedName>
</protein>
<dbReference type="EMBL" id="KI292885">
    <property type="protein sequence ID" value="ESA05548.1"/>
    <property type="molecule type" value="Genomic_DNA"/>
</dbReference>
<name>U9TGY3_RHIID</name>
<organism evidence="2">
    <name type="scientific">Rhizophagus irregularis (strain DAOM 181602 / DAOM 197198 / MUCL 43194)</name>
    <name type="common">Arbuscular mycorrhizal fungus</name>
    <name type="synonym">Glomus intraradices</name>
    <dbReference type="NCBI Taxonomy" id="747089"/>
    <lineage>
        <taxon>Eukaryota</taxon>
        <taxon>Fungi</taxon>
        <taxon>Fungi incertae sedis</taxon>
        <taxon>Mucoromycota</taxon>
        <taxon>Glomeromycotina</taxon>
        <taxon>Glomeromycetes</taxon>
        <taxon>Glomerales</taxon>
        <taxon>Glomeraceae</taxon>
        <taxon>Rhizophagus</taxon>
    </lineage>
</organism>